<dbReference type="EMBL" id="MCFH01000031">
    <property type="protein sequence ID" value="ORX47291.1"/>
    <property type="molecule type" value="Genomic_DNA"/>
</dbReference>
<accession>A0A1Y1V5I4</accession>
<feature type="region of interest" description="Disordered" evidence="1">
    <location>
        <begin position="649"/>
        <end position="671"/>
    </location>
</feature>
<feature type="compositionally biased region" description="Acidic residues" evidence="1">
    <location>
        <begin position="791"/>
        <end position="812"/>
    </location>
</feature>
<evidence type="ECO:0000313" key="2">
    <source>
        <dbReference type="EMBL" id="ORX47291.1"/>
    </source>
</evidence>
<evidence type="ECO:0000256" key="1">
    <source>
        <dbReference type="SAM" id="MobiDB-lite"/>
    </source>
</evidence>
<feature type="region of interest" description="Disordered" evidence="1">
    <location>
        <begin position="563"/>
        <end position="586"/>
    </location>
</feature>
<organism evidence="2 3">
    <name type="scientific">Piromyces finnis</name>
    <dbReference type="NCBI Taxonomy" id="1754191"/>
    <lineage>
        <taxon>Eukaryota</taxon>
        <taxon>Fungi</taxon>
        <taxon>Fungi incertae sedis</taxon>
        <taxon>Chytridiomycota</taxon>
        <taxon>Chytridiomycota incertae sedis</taxon>
        <taxon>Neocallimastigomycetes</taxon>
        <taxon>Neocallimastigales</taxon>
        <taxon>Neocallimastigaceae</taxon>
        <taxon>Piromyces</taxon>
    </lineage>
</organism>
<protein>
    <submittedName>
        <fullName evidence="2">Uncharacterized protein</fullName>
    </submittedName>
</protein>
<sequence>MLGNNLNEGETQNTNFKVSKTIRKIKNNDSENPEFVEEIFYYDKDEIEKFNNFENTDFKIDKNASNVKKDVTVEEDENGTITKVVNFEYSILEDDINNEGDIIIETSIINDRTEHIEQGEKSFITNMDSIIMDETGGISVIESKEKLDKIEESIKNDNLSQKPIDENNDESNKSGLLNSFKFNIPDININEKNNIVSESVIDNASSDELNRESFEKSVVEGADGETSTTTEVVIDPETGKKKTVTKKVTRKVITKNIGEDLSEVHDGETSTTEIIVDPITGKKKHVTKRVIRKLINKNVSKEEVEPTIITKELPGGITETTELVVDPITGRKKYVTKRTIRRIITTNIVEDEEPSEIVEHEIISEIPASEVKEEIVEIPSEVTGKRKFVKRIIRYIKRINPDTGKEEIVEEPVKEIFIEPSEDLIPESKEEIIEVPSEVPGKKKYIKKIIKYIKRINPNTGKEEIIELEPIEENVSEKLESFSKLDIKNENIIFTDGKSEKENIVSESVINENTTFNVIPHKIEEISVEPKEGNISDKSKEETLSENEELKKNVKFRVFGKKSRRNKNKKSKNNDSSSNIISENSISEIFNESNKNIKKISELNEETNESNFESKKKVIDEKNKIINEEPVGEPIVESVVEETKTFEVIPEESISEPKEETIEEPAEEPIVEPIVEPVVEPVVEPIVEPVEEPVFKETKTFEVIQEETVETKEEIVEVPTEESGRKRFIKRIIKYIKKINPTTGEEEIVEEKSEEPAEEPVEEPIVESVVEETKTVEVIPEESISEPKEETIEEPVEEPVEEPAEEPAEEQIVEPIVEPVEEPVFEETKTLKLFQKNQFQNQRKKQLKNQLKNH</sequence>
<feature type="compositionally biased region" description="Acidic residues" evidence="1">
    <location>
        <begin position="661"/>
        <end position="670"/>
    </location>
</feature>
<reference evidence="2 3" key="2">
    <citation type="submission" date="2016-08" db="EMBL/GenBank/DDBJ databases">
        <title>Pervasive Adenine N6-methylation of Active Genes in Fungi.</title>
        <authorList>
            <consortium name="DOE Joint Genome Institute"/>
            <person name="Mondo S.J."/>
            <person name="Dannebaum R.O."/>
            <person name="Kuo R.C."/>
            <person name="Labutti K."/>
            <person name="Haridas S."/>
            <person name="Kuo A."/>
            <person name="Salamov A."/>
            <person name="Ahrendt S.R."/>
            <person name="Lipzen A."/>
            <person name="Sullivan W."/>
            <person name="Andreopoulos W.B."/>
            <person name="Clum A."/>
            <person name="Lindquist E."/>
            <person name="Daum C."/>
            <person name="Ramamoorthy G.K."/>
            <person name="Gryganskyi A."/>
            <person name="Culley D."/>
            <person name="Magnuson J.K."/>
            <person name="James T.Y."/>
            <person name="O'Malley M.A."/>
            <person name="Stajich J.E."/>
            <person name="Spatafora J.W."/>
            <person name="Visel A."/>
            <person name="Grigoriev I.V."/>
        </authorList>
    </citation>
    <scope>NUCLEOTIDE SEQUENCE [LARGE SCALE GENOMIC DNA]</scope>
    <source>
        <strain evidence="3">finn</strain>
    </source>
</reference>
<gene>
    <name evidence="2" type="ORF">BCR36DRAFT_95591</name>
</gene>
<dbReference type="InterPro" id="IPR035915">
    <property type="entry name" value="Plakin_repeat_sf"/>
</dbReference>
<name>A0A1Y1V5I4_9FUNG</name>
<dbReference type="STRING" id="1754191.A0A1Y1V5I4"/>
<reference evidence="2 3" key="1">
    <citation type="submission" date="2016-08" db="EMBL/GenBank/DDBJ databases">
        <title>Genomes of anaerobic fungi encode conserved fungal cellulosomes for biomass hydrolysis.</title>
        <authorList>
            <consortium name="DOE Joint Genome Institute"/>
            <person name="Haitjema C.H."/>
            <person name="Gilmore S.P."/>
            <person name="Henske J.K."/>
            <person name="Solomon K.V."/>
            <person name="De Groot R."/>
            <person name="Kuo A."/>
            <person name="Mondo S.J."/>
            <person name="Salamov A.A."/>
            <person name="Labutti K."/>
            <person name="Zhao Z."/>
            <person name="Chiniquy J."/>
            <person name="Barry K."/>
            <person name="Brewer H.M."/>
            <person name="Purvine S.O."/>
            <person name="Wright A.T."/>
            <person name="Boxma B."/>
            <person name="Van Alen T."/>
            <person name="Hackstein J.H."/>
            <person name="Baker S.E."/>
            <person name="Grigoriev I.V."/>
            <person name="O'Malley M.A."/>
        </authorList>
    </citation>
    <scope>NUCLEOTIDE SEQUENCE [LARGE SCALE GENOMIC DNA]</scope>
    <source>
        <strain evidence="3">finn</strain>
    </source>
</reference>
<feature type="compositionally biased region" description="Low complexity" evidence="1">
    <location>
        <begin position="574"/>
        <end position="586"/>
    </location>
</feature>
<feature type="region of interest" description="Disordered" evidence="1">
    <location>
        <begin position="743"/>
        <end position="764"/>
    </location>
</feature>
<keyword evidence="3" id="KW-1185">Reference proteome</keyword>
<dbReference type="AlphaFoldDB" id="A0A1Y1V5I4"/>
<proteinExistence type="predicted"/>
<feature type="region of interest" description="Disordered" evidence="1">
    <location>
        <begin position="778"/>
        <end position="816"/>
    </location>
</feature>
<dbReference type="Proteomes" id="UP000193719">
    <property type="component" value="Unassembled WGS sequence"/>
</dbReference>
<evidence type="ECO:0000313" key="3">
    <source>
        <dbReference type="Proteomes" id="UP000193719"/>
    </source>
</evidence>
<dbReference type="SUPFAM" id="SSF75399">
    <property type="entry name" value="Plakin repeat"/>
    <property type="match status" value="1"/>
</dbReference>
<comment type="caution">
    <text evidence="2">The sequence shown here is derived from an EMBL/GenBank/DDBJ whole genome shotgun (WGS) entry which is preliminary data.</text>
</comment>